<dbReference type="Gene3D" id="3.30.470.20">
    <property type="entry name" value="ATP-grasp fold, B domain"/>
    <property type="match status" value="1"/>
</dbReference>
<dbReference type="PROSITE" id="PS50975">
    <property type="entry name" value="ATP_GRASP"/>
    <property type="match status" value="1"/>
</dbReference>
<dbReference type="Gene3D" id="3.30.1490.20">
    <property type="entry name" value="ATP-grasp fold, A domain"/>
    <property type="match status" value="1"/>
</dbReference>
<sequence>MIKLAIIGASYLQEPLIEKAKSMGIETHVFAWAAGDVGEKSADYFYPISIVEKEQILEKCKEIGINGICSIASDLAAITVNYVAHAMELVGNSPECALISTNKHLMREAFEKNGDPSPKSILVSSVRDLSGVQLQYPVIVKPIDRSGSRGITKLLSPNGLLEAIEEAKEQGFEKKALVEEFVTGQEYSVECISYHGEHHFLALTKKYTTGAPHFIETGHLEPAPVSEEVVENVKKIVFHALDSLKIVNGASHSEIKIDQDGNIKLIEIGGRMGGDCIGSDLVQLSTGVDFVKAVIDVALGKKPDLLDYHEAGVAAIHYIFGDEDVDVLNQLRKEHPECLVRVEGTEKGTDEIVDSSSRYGAFLMSGSDYAVLESYLPSHQEE</sequence>
<dbReference type="Proteomes" id="UP000446657">
    <property type="component" value="Unassembled WGS sequence"/>
</dbReference>
<protein>
    <submittedName>
        <fullName evidence="6">ATP-grasp domain-containing protein</fullName>
    </submittedName>
</protein>
<name>A0A844KQ00_9FIRM</name>
<dbReference type="GO" id="GO:0046872">
    <property type="term" value="F:metal ion binding"/>
    <property type="evidence" value="ECO:0007669"/>
    <property type="project" value="InterPro"/>
</dbReference>
<dbReference type="SUPFAM" id="SSF56059">
    <property type="entry name" value="Glutathione synthetase ATP-binding domain-like"/>
    <property type="match status" value="1"/>
</dbReference>
<dbReference type="InterPro" id="IPR013815">
    <property type="entry name" value="ATP_grasp_subdomain_1"/>
</dbReference>
<reference evidence="6 7" key="1">
    <citation type="journal article" date="2019" name="Nat. Med.">
        <title>A library of human gut bacterial isolates paired with longitudinal multiomics data enables mechanistic microbiome research.</title>
        <authorList>
            <person name="Poyet M."/>
            <person name="Groussin M."/>
            <person name="Gibbons S.M."/>
            <person name="Avila-Pacheco J."/>
            <person name="Jiang X."/>
            <person name="Kearney S.M."/>
            <person name="Perrotta A.R."/>
            <person name="Berdy B."/>
            <person name="Zhao S."/>
            <person name="Lieberman T.D."/>
            <person name="Swanson P.K."/>
            <person name="Smith M."/>
            <person name="Roesemann S."/>
            <person name="Alexander J.E."/>
            <person name="Rich S.A."/>
            <person name="Livny J."/>
            <person name="Vlamakis H."/>
            <person name="Clish C."/>
            <person name="Bullock K."/>
            <person name="Deik A."/>
            <person name="Scott J."/>
            <person name="Pierce K.A."/>
            <person name="Xavier R.J."/>
            <person name="Alm E.J."/>
        </authorList>
    </citation>
    <scope>NUCLEOTIDE SEQUENCE [LARGE SCALE GENOMIC DNA]</scope>
    <source>
        <strain evidence="6 7">BIOML-A1</strain>
    </source>
</reference>
<dbReference type="InterPro" id="IPR011761">
    <property type="entry name" value="ATP-grasp"/>
</dbReference>
<dbReference type="EMBL" id="WNAL01000030">
    <property type="protein sequence ID" value="MTR82605.1"/>
    <property type="molecule type" value="Genomic_DNA"/>
</dbReference>
<dbReference type="InterPro" id="IPR052032">
    <property type="entry name" value="ATP-dep_AA_Ligase"/>
</dbReference>
<organism evidence="6 7">
    <name type="scientific">Roseburia faecis</name>
    <dbReference type="NCBI Taxonomy" id="301302"/>
    <lineage>
        <taxon>Bacteria</taxon>
        <taxon>Bacillati</taxon>
        <taxon>Bacillota</taxon>
        <taxon>Clostridia</taxon>
        <taxon>Lachnospirales</taxon>
        <taxon>Lachnospiraceae</taxon>
        <taxon>Roseburia</taxon>
    </lineage>
</organism>
<evidence type="ECO:0000256" key="2">
    <source>
        <dbReference type="ARBA" id="ARBA00022741"/>
    </source>
</evidence>
<dbReference type="GO" id="GO:0005524">
    <property type="term" value="F:ATP binding"/>
    <property type="evidence" value="ECO:0007669"/>
    <property type="project" value="UniProtKB-UniRule"/>
</dbReference>
<gene>
    <name evidence="6" type="ORF">GMD30_13130</name>
</gene>
<evidence type="ECO:0000259" key="5">
    <source>
        <dbReference type="PROSITE" id="PS50975"/>
    </source>
</evidence>
<keyword evidence="3 4" id="KW-0067">ATP-binding</keyword>
<evidence type="ECO:0000256" key="1">
    <source>
        <dbReference type="ARBA" id="ARBA00022598"/>
    </source>
</evidence>
<evidence type="ECO:0000313" key="7">
    <source>
        <dbReference type="Proteomes" id="UP000446657"/>
    </source>
</evidence>
<dbReference type="RefSeq" id="WP_155177415.1">
    <property type="nucleotide sequence ID" value="NZ_WNAK01000029.1"/>
</dbReference>
<dbReference type="Pfam" id="PF13535">
    <property type="entry name" value="ATP-grasp_4"/>
    <property type="match status" value="1"/>
</dbReference>
<feature type="domain" description="ATP-grasp" evidence="5">
    <location>
        <begin position="107"/>
        <end position="299"/>
    </location>
</feature>
<proteinExistence type="predicted"/>
<dbReference type="GO" id="GO:0016874">
    <property type="term" value="F:ligase activity"/>
    <property type="evidence" value="ECO:0007669"/>
    <property type="project" value="UniProtKB-KW"/>
</dbReference>
<dbReference type="PANTHER" id="PTHR43585:SF2">
    <property type="entry name" value="ATP-GRASP ENZYME FSQD"/>
    <property type="match status" value="1"/>
</dbReference>
<accession>A0A844KQ00</accession>
<dbReference type="Gene3D" id="3.40.50.20">
    <property type="match status" value="1"/>
</dbReference>
<evidence type="ECO:0000256" key="4">
    <source>
        <dbReference type="PROSITE-ProRule" id="PRU00409"/>
    </source>
</evidence>
<evidence type="ECO:0000313" key="6">
    <source>
        <dbReference type="EMBL" id="MTR82605.1"/>
    </source>
</evidence>
<comment type="caution">
    <text evidence="6">The sequence shown here is derived from an EMBL/GenBank/DDBJ whole genome shotgun (WGS) entry which is preliminary data.</text>
</comment>
<keyword evidence="2 4" id="KW-0547">Nucleotide-binding</keyword>
<dbReference type="PANTHER" id="PTHR43585">
    <property type="entry name" value="FUMIPYRROLE BIOSYNTHESIS PROTEIN C"/>
    <property type="match status" value="1"/>
</dbReference>
<keyword evidence="1" id="KW-0436">Ligase</keyword>
<dbReference type="AlphaFoldDB" id="A0A844KQ00"/>
<evidence type="ECO:0000256" key="3">
    <source>
        <dbReference type="ARBA" id="ARBA00022840"/>
    </source>
</evidence>